<comment type="caution">
    <text evidence="2">The sequence shown here is derived from an EMBL/GenBank/DDBJ whole genome shotgun (WGS) entry which is preliminary data.</text>
</comment>
<proteinExistence type="predicted"/>
<organism evidence="2 3">
    <name type="scientific">Adiantum capillus-veneris</name>
    <name type="common">Maidenhair fern</name>
    <dbReference type="NCBI Taxonomy" id="13818"/>
    <lineage>
        <taxon>Eukaryota</taxon>
        <taxon>Viridiplantae</taxon>
        <taxon>Streptophyta</taxon>
        <taxon>Embryophyta</taxon>
        <taxon>Tracheophyta</taxon>
        <taxon>Polypodiopsida</taxon>
        <taxon>Polypodiidae</taxon>
        <taxon>Polypodiales</taxon>
        <taxon>Pteridineae</taxon>
        <taxon>Pteridaceae</taxon>
        <taxon>Vittarioideae</taxon>
        <taxon>Adiantum</taxon>
    </lineage>
</organism>
<dbReference type="Gene3D" id="1.10.510.10">
    <property type="entry name" value="Transferase(Phosphotransferase) domain 1"/>
    <property type="match status" value="1"/>
</dbReference>
<evidence type="ECO:0000313" key="3">
    <source>
        <dbReference type="Proteomes" id="UP000886520"/>
    </source>
</evidence>
<dbReference type="Pfam" id="PF01636">
    <property type="entry name" value="APH"/>
    <property type="match status" value="1"/>
</dbReference>
<feature type="domain" description="Protein kinase" evidence="1">
    <location>
        <begin position="1"/>
        <end position="195"/>
    </location>
</feature>
<dbReference type="InterPro" id="IPR002575">
    <property type="entry name" value="Aminoglycoside_PTrfase"/>
</dbReference>
<protein>
    <recommendedName>
        <fullName evidence="1">Protein kinase domain-containing protein</fullName>
    </recommendedName>
</protein>
<evidence type="ECO:0000313" key="2">
    <source>
        <dbReference type="EMBL" id="KAI5059692.1"/>
    </source>
</evidence>
<dbReference type="GO" id="GO:0004672">
    <property type="term" value="F:protein kinase activity"/>
    <property type="evidence" value="ECO:0007669"/>
    <property type="project" value="InterPro"/>
</dbReference>
<dbReference type="SUPFAM" id="SSF56112">
    <property type="entry name" value="Protein kinase-like (PK-like)"/>
    <property type="match status" value="1"/>
</dbReference>
<dbReference type="InterPro" id="IPR011009">
    <property type="entry name" value="Kinase-like_dom_sf"/>
</dbReference>
<name>A0A9D4Z433_ADICA</name>
<reference evidence="2" key="1">
    <citation type="submission" date="2021-01" db="EMBL/GenBank/DDBJ databases">
        <title>Adiantum capillus-veneris genome.</title>
        <authorList>
            <person name="Fang Y."/>
            <person name="Liao Q."/>
        </authorList>
    </citation>
    <scope>NUCLEOTIDE SEQUENCE</scope>
    <source>
        <strain evidence="2">H3</strain>
        <tissue evidence="2">Leaf</tissue>
    </source>
</reference>
<dbReference type="EMBL" id="JABFUD020000025">
    <property type="protein sequence ID" value="KAI5059692.1"/>
    <property type="molecule type" value="Genomic_DNA"/>
</dbReference>
<dbReference type="GO" id="GO:0005524">
    <property type="term" value="F:ATP binding"/>
    <property type="evidence" value="ECO:0007669"/>
    <property type="project" value="InterPro"/>
</dbReference>
<dbReference type="Proteomes" id="UP000886520">
    <property type="component" value="Chromosome 25"/>
</dbReference>
<dbReference type="OrthoDB" id="1988848at2759"/>
<dbReference type="InterPro" id="IPR000719">
    <property type="entry name" value="Prot_kinase_dom"/>
</dbReference>
<evidence type="ECO:0000259" key="1">
    <source>
        <dbReference type="PROSITE" id="PS50011"/>
    </source>
</evidence>
<keyword evidence="3" id="KW-1185">Reference proteome</keyword>
<accession>A0A9D4Z433</accession>
<gene>
    <name evidence="2" type="ORF">GOP47_0026011</name>
</gene>
<dbReference type="AlphaFoldDB" id="A0A9D4Z433"/>
<dbReference type="PROSITE" id="PS50011">
    <property type="entry name" value="PROTEIN_KINASE_DOM"/>
    <property type="match status" value="1"/>
</dbReference>
<sequence>MIKISFLPSMITFCAKKLKDRPCLLLKSFDCESSIDLIPRGIVQPLAHTFSPPWILIFPFFNGGSLGNLMEILPHPHGSLCTMLAKQVGKGKVVEPVESKTLYPDDIRHAKSLSMHVSGVIHALVQALAHAHPTGVLHTDLHPWNVMLDFTEDGILRVGIIDWGLALRMALEKRPTNIVNALEHELRPRKGSRAT</sequence>